<name>A0A9Q0DTT9_9TELE</name>
<feature type="non-terminal residue" evidence="1">
    <location>
        <position position="1"/>
    </location>
</feature>
<accession>A0A9Q0DTT9</accession>
<comment type="caution">
    <text evidence="1">The sequence shown here is derived from an EMBL/GenBank/DDBJ whole genome shotgun (WGS) entry which is preliminary data.</text>
</comment>
<gene>
    <name evidence="1" type="ORF">NHX12_003658</name>
</gene>
<dbReference type="OrthoDB" id="8704831at2759"/>
<dbReference type="EMBL" id="JANIIK010000111">
    <property type="protein sequence ID" value="KAJ3594351.1"/>
    <property type="molecule type" value="Genomic_DNA"/>
</dbReference>
<dbReference type="AlphaFoldDB" id="A0A9Q0DTT9"/>
<proteinExistence type="predicted"/>
<sequence>SATRKLSRKLKNTLFMRGMRTTPSRDSMLITEPWKKPTVAMVTAVATVTLLLAVLWSVGRCRAEGCHAHFQKQPLPLSL</sequence>
<organism evidence="1 2">
    <name type="scientific">Muraenolepis orangiensis</name>
    <name type="common">Patagonian moray cod</name>
    <dbReference type="NCBI Taxonomy" id="630683"/>
    <lineage>
        <taxon>Eukaryota</taxon>
        <taxon>Metazoa</taxon>
        <taxon>Chordata</taxon>
        <taxon>Craniata</taxon>
        <taxon>Vertebrata</taxon>
        <taxon>Euteleostomi</taxon>
        <taxon>Actinopterygii</taxon>
        <taxon>Neopterygii</taxon>
        <taxon>Teleostei</taxon>
        <taxon>Neoteleostei</taxon>
        <taxon>Acanthomorphata</taxon>
        <taxon>Zeiogadaria</taxon>
        <taxon>Gadariae</taxon>
        <taxon>Gadiformes</taxon>
        <taxon>Muraenolepidoidei</taxon>
        <taxon>Muraenolepididae</taxon>
        <taxon>Muraenolepis</taxon>
    </lineage>
</organism>
<evidence type="ECO:0000313" key="1">
    <source>
        <dbReference type="EMBL" id="KAJ3594351.1"/>
    </source>
</evidence>
<keyword evidence="2" id="KW-1185">Reference proteome</keyword>
<evidence type="ECO:0000313" key="2">
    <source>
        <dbReference type="Proteomes" id="UP001148018"/>
    </source>
</evidence>
<reference evidence="1" key="1">
    <citation type="submission" date="2022-07" db="EMBL/GenBank/DDBJ databases">
        <title>Chromosome-level genome of Muraenolepis orangiensis.</title>
        <authorList>
            <person name="Kim J."/>
        </authorList>
    </citation>
    <scope>NUCLEOTIDE SEQUENCE</scope>
    <source>
        <strain evidence="1">KU_S4_2022</strain>
        <tissue evidence="1">Muscle</tissue>
    </source>
</reference>
<protein>
    <submittedName>
        <fullName evidence="1">Uncharacterized protein</fullName>
    </submittedName>
</protein>
<dbReference type="Proteomes" id="UP001148018">
    <property type="component" value="Unassembled WGS sequence"/>
</dbReference>
<feature type="non-terminal residue" evidence="1">
    <location>
        <position position="79"/>
    </location>
</feature>